<dbReference type="PROSITE" id="PS00509">
    <property type="entry name" value="RAS_GTPASE_ACTIV_1"/>
    <property type="match status" value="1"/>
</dbReference>
<evidence type="ECO:0000313" key="6">
    <source>
        <dbReference type="EMBL" id="KAK0400758.1"/>
    </source>
</evidence>
<reference evidence="6" key="1">
    <citation type="submission" date="2023-06" db="EMBL/GenBank/DDBJ databases">
        <title>Genomic analysis of the entomopathogenic nematode Steinernema hermaphroditum.</title>
        <authorList>
            <person name="Schwarz E.M."/>
            <person name="Heppert J.K."/>
            <person name="Baniya A."/>
            <person name="Schwartz H.T."/>
            <person name="Tan C.-H."/>
            <person name="Antoshechkin I."/>
            <person name="Sternberg P.W."/>
            <person name="Goodrich-Blair H."/>
            <person name="Dillman A.R."/>
        </authorList>
    </citation>
    <scope>NUCLEOTIDE SEQUENCE</scope>
    <source>
        <strain evidence="6">PS9179</strain>
        <tissue evidence="6">Whole animal</tissue>
    </source>
</reference>
<keyword evidence="7" id="KW-1185">Reference proteome</keyword>
<feature type="compositionally biased region" description="Low complexity" evidence="3">
    <location>
        <begin position="963"/>
        <end position="987"/>
    </location>
</feature>
<dbReference type="InterPro" id="IPR035892">
    <property type="entry name" value="C2_domain_sf"/>
</dbReference>
<evidence type="ECO:0000259" key="5">
    <source>
        <dbReference type="PROSITE" id="PS50018"/>
    </source>
</evidence>
<dbReference type="InterPro" id="IPR001936">
    <property type="entry name" value="RasGAP_dom"/>
</dbReference>
<organism evidence="6 7">
    <name type="scientific">Steinernema hermaphroditum</name>
    <dbReference type="NCBI Taxonomy" id="289476"/>
    <lineage>
        <taxon>Eukaryota</taxon>
        <taxon>Metazoa</taxon>
        <taxon>Ecdysozoa</taxon>
        <taxon>Nematoda</taxon>
        <taxon>Chromadorea</taxon>
        <taxon>Rhabditida</taxon>
        <taxon>Tylenchina</taxon>
        <taxon>Panagrolaimomorpha</taxon>
        <taxon>Strongyloidoidea</taxon>
        <taxon>Steinernematidae</taxon>
        <taxon>Steinernema</taxon>
    </lineage>
</organism>
<evidence type="ECO:0000313" key="7">
    <source>
        <dbReference type="Proteomes" id="UP001175271"/>
    </source>
</evidence>
<dbReference type="Gene3D" id="2.60.40.150">
    <property type="entry name" value="C2 domain"/>
    <property type="match status" value="1"/>
</dbReference>
<evidence type="ECO:0000256" key="3">
    <source>
        <dbReference type="SAM" id="MobiDB-lite"/>
    </source>
</evidence>
<feature type="compositionally biased region" description="Basic residues" evidence="3">
    <location>
        <begin position="929"/>
        <end position="939"/>
    </location>
</feature>
<feature type="coiled-coil region" evidence="2">
    <location>
        <begin position="1072"/>
        <end position="1099"/>
    </location>
</feature>
<gene>
    <name evidence="6" type="ORF">QR680_015437</name>
</gene>
<dbReference type="Pfam" id="PF00616">
    <property type="entry name" value="RasGAP"/>
    <property type="match status" value="1"/>
</dbReference>
<dbReference type="SUPFAM" id="SSF49562">
    <property type="entry name" value="C2 domain (Calcium/lipid-binding domain, CaLB)"/>
    <property type="match status" value="1"/>
</dbReference>
<dbReference type="GO" id="GO:0005096">
    <property type="term" value="F:GTPase activator activity"/>
    <property type="evidence" value="ECO:0007669"/>
    <property type="project" value="UniProtKB-KW"/>
</dbReference>
<feature type="domain" description="C2" evidence="4">
    <location>
        <begin position="242"/>
        <end position="362"/>
    </location>
</feature>
<keyword evidence="2" id="KW-0175">Coiled coil</keyword>
<dbReference type="CDD" id="cd05136">
    <property type="entry name" value="RasGAP_DAB2IP"/>
    <property type="match status" value="1"/>
</dbReference>
<dbReference type="InterPro" id="IPR039360">
    <property type="entry name" value="Ras_GTPase"/>
</dbReference>
<feature type="region of interest" description="Disordered" evidence="3">
    <location>
        <begin position="1029"/>
        <end position="1054"/>
    </location>
</feature>
<dbReference type="Pfam" id="PF25321">
    <property type="entry name" value="PH_RASGAP"/>
    <property type="match status" value="1"/>
</dbReference>
<dbReference type="InterPro" id="IPR000008">
    <property type="entry name" value="C2_dom"/>
</dbReference>
<feature type="domain" description="Ras-GAP" evidence="5">
    <location>
        <begin position="504"/>
        <end position="698"/>
    </location>
</feature>
<dbReference type="PANTHER" id="PTHR10194:SF60">
    <property type="entry name" value="RAS GTPASE-ACTIVATING PROTEIN RASKOL"/>
    <property type="match status" value="1"/>
</dbReference>
<protein>
    <recommendedName>
        <fullName evidence="8">Ras-GAP domain-containing protein</fullName>
    </recommendedName>
</protein>
<sequence length="1125" mass="126969">MHRSYSTAQVYPVVGGRWFQSTYSLNVIPEEEGCFVPVRHRPNFDNVYDQPDEGTESLDRRYWQHKQLSRNRHHGSTHDIMATSMPPPSTNYTPEGPGVALIDEPTTPQKLANFFARPFRNANPLKRTKSVSKLDRNRCASELVRTASRPDASHNSADVENLLPLRNAASAYYGNPFERANLRSSRSHESLLSYSTTSHMIDLGSEETKLHPVHPSVLDVPNCFKVANTYYACRTPQERTRWMENLRRAMTPDRDHRVRTEQSLQIWILEAKGIPSKRKYFCEISLDQTLSGRTSSKHRQEMCFWGQYFEWSPIAPTKTICINLYREVDPKKKKEKDRYSLIGFVQIPTAQVNARHPVERWPSPRPMSLEIPSLMNSAACRTVSLSKLDKEEGCLWEPIAAGPTGERKRFFLLQNEKNFLKIRTLFGLYCRYTVTSSTDVSSNRLSSAIGGSKSSQEQPSIRVKARYQTVQVLPMVAYDDLVRFVHANYLPMCRTLEPVLGVKAKEDIATSLVRILHKPRLVKDFLCDLVMSEVDELDNEHLMFRGNSLATKAMEAYMKLVGDEYLQNTLSAFVRMVLQSDEPCEVDPTKLGSSSNATLERNRHHLTALVEGAWRRIHASKSSFPPELGEVFERLRNRLVQSGRPELADNLISSSIFLRFLCAAIMNPSLFNLVDEYPSEAATRKLTLIAKTLQTLANFTAFGGKEHYMEFMNNFVNNEWQKMAGFLKEISRSSTVPAGYSNQVFETIDMGKELSLLHSYLVEVWDSQVHEKASKKDEDLELLKGILQDLTSKKERPETVYLRQHMSNSPHSDYENGPKYRMSRSIPATSLNTADDYVTNHALLADNMAMAKAGLSVQQHRNLHRGRHSNYYGSSEYLTRSPQTYLRREYPIYDEVAPAKNSNSLSSCSNTSTDPADDDDSDSEPTHLRPPRKNNRRRPPLSALKDTPPQRVIASGALVAAPSSGYQSQNHSSSSTSSSPVESSEPRSALAIHNPMYANTSTPSTSVGLLTVGARPCYVDIGTDSCSTSECSMSNKSSLPRTNPGWSATSRPLPATPKAIVQPTLVDVTPPVNEDKLIIEKQRRQILELQRENQELRRLCKSNPAITRSESHKMISQLAVKGSTC</sequence>
<comment type="caution">
    <text evidence="6">The sequence shown here is derived from an EMBL/GenBank/DDBJ whole genome shotgun (WGS) entry which is preliminary data.</text>
</comment>
<proteinExistence type="predicted"/>
<dbReference type="PANTHER" id="PTHR10194">
    <property type="entry name" value="RAS GTPASE-ACTIVATING PROTEINS"/>
    <property type="match status" value="1"/>
</dbReference>
<dbReference type="Proteomes" id="UP001175271">
    <property type="component" value="Unassembled WGS sequence"/>
</dbReference>
<dbReference type="InterPro" id="IPR023152">
    <property type="entry name" value="RasGAP_CS"/>
</dbReference>
<name>A0AA39LKP6_9BILA</name>
<evidence type="ECO:0008006" key="8">
    <source>
        <dbReference type="Google" id="ProtNLM"/>
    </source>
</evidence>
<dbReference type="AlphaFoldDB" id="A0AA39LKP6"/>
<keyword evidence="1" id="KW-0343">GTPase activation</keyword>
<evidence type="ECO:0000256" key="1">
    <source>
        <dbReference type="ARBA" id="ARBA00022468"/>
    </source>
</evidence>
<feature type="region of interest" description="Disordered" evidence="3">
    <location>
        <begin position="897"/>
        <end position="987"/>
    </location>
</feature>
<dbReference type="InterPro" id="IPR057606">
    <property type="entry name" value="SynGAP1-like_PH"/>
</dbReference>
<dbReference type="EMBL" id="JAUCMV010000004">
    <property type="protein sequence ID" value="KAK0400758.1"/>
    <property type="molecule type" value="Genomic_DNA"/>
</dbReference>
<accession>A0AA39LKP6</accession>
<dbReference type="Gene3D" id="1.10.506.10">
    <property type="entry name" value="GTPase Activation - p120gap, domain 1"/>
    <property type="match status" value="2"/>
</dbReference>
<dbReference type="PROSITE" id="PS50018">
    <property type="entry name" value="RAS_GTPASE_ACTIV_2"/>
    <property type="match status" value="1"/>
</dbReference>
<dbReference type="InterPro" id="IPR008936">
    <property type="entry name" value="Rho_GTPase_activation_prot"/>
</dbReference>
<dbReference type="SMART" id="SM00323">
    <property type="entry name" value="RasGAP"/>
    <property type="match status" value="1"/>
</dbReference>
<dbReference type="SUPFAM" id="SSF48350">
    <property type="entry name" value="GTPase activation domain, GAP"/>
    <property type="match status" value="1"/>
</dbReference>
<feature type="compositionally biased region" description="Polar residues" evidence="3">
    <location>
        <begin position="1029"/>
        <end position="1050"/>
    </location>
</feature>
<feature type="compositionally biased region" description="Low complexity" evidence="3">
    <location>
        <begin position="901"/>
        <end position="914"/>
    </location>
</feature>
<evidence type="ECO:0000256" key="2">
    <source>
        <dbReference type="SAM" id="Coils"/>
    </source>
</evidence>
<dbReference type="PROSITE" id="PS50004">
    <property type="entry name" value="C2"/>
    <property type="match status" value="1"/>
</dbReference>
<evidence type="ECO:0000259" key="4">
    <source>
        <dbReference type="PROSITE" id="PS50004"/>
    </source>
</evidence>